<dbReference type="Pfam" id="PF05163">
    <property type="entry name" value="DinB"/>
    <property type="match status" value="1"/>
</dbReference>
<feature type="binding site" evidence="3">
    <location>
        <position position="78"/>
    </location>
    <ligand>
        <name>a divalent metal cation</name>
        <dbReference type="ChEBI" id="CHEBI:60240"/>
    </ligand>
</feature>
<dbReference type="Gene3D" id="1.20.120.450">
    <property type="entry name" value="dinb family like domain"/>
    <property type="match status" value="1"/>
</dbReference>
<evidence type="ECO:0000256" key="3">
    <source>
        <dbReference type="PIRSR" id="PIRSR607837-1"/>
    </source>
</evidence>
<sequence length="185" mass="20760">MKTHLLLKTLALLFSFVAFNGYPVLLLAHPNPISKTQMVADWKRAKEFTKEYLDAMPEDGVNYKPNPEVRSFAEQMIHLAGANFAFASAASGKANPYAGKKLETMEEYKTKAALSKLVLESYDFVVSALEGTADASMGDKIKLFNMDTTKELAFHKAFEHQTHHRGQATLYLRMKGVKPPQEKLF</sequence>
<protein>
    <submittedName>
        <fullName evidence="4">Damage-inducible protein DinB</fullName>
    </submittedName>
</protein>
<dbReference type="InterPro" id="IPR007837">
    <property type="entry name" value="DinB"/>
</dbReference>
<evidence type="ECO:0000313" key="4">
    <source>
        <dbReference type="EMBL" id="QHT66655.1"/>
    </source>
</evidence>
<dbReference type="AlphaFoldDB" id="A0A6C0GF88"/>
<name>A0A6C0GF88_9BACT</name>
<reference evidence="4 5" key="1">
    <citation type="submission" date="2020-01" db="EMBL/GenBank/DDBJ databases">
        <authorList>
            <person name="Kim M.K."/>
        </authorList>
    </citation>
    <scope>NUCLEOTIDE SEQUENCE [LARGE SCALE GENOMIC DNA]</scope>
    <source>
        <strain evidence="4 5">172606-1</strain>
    </source>
</reference>
<evidence type="ECO:0000313" key="5">
    <source>
        <dbReference type="Proteomes" id="UP000480178"/>
    </source>
</evidence>
<dbReference type="EMBL" id="CP048222">
    <property type="protein sequence ID" value="QHT66655.1"/>
    <property type="molecule type" value="Genomic_DNA"/>
</dbReference>
<dbReference type="GO" id="GO:0046872">
    <property type="term" value="F:metal ion binding"/>
    <property type="evidence" value="ECO:0007669"/>
    <property type="project" value="UniProtKB-KW"/>
</dbReference>
<keyword evidence="5" id="KW-1185">Reference proteome</keyword>
<accession>A0A6C0GF88</accession>
<comment type="similarity">
    <text evidence="1">Belongs to the DinB family.</text>
</comment>
<evidence type="ECO:0000256" key="1">
    <source>
        <dbReference type="ARBA" id="ARBA00008635"/>
    </source>
</evidence>
<dbReference type="KEGG" id="rhoz:GXP67_08285"/>
<keyword evidence="2 3" id="KW-0479">Metal-binding</keyword>
<dbReference type="RefSeq" id="WP_162442709.1">
    <property type="nucleotide sequence ID" value="NZ_CP048222.1"/>
</dbReference>
<gene>
    <name evidence="4" type="ORF">GXP67_08285</name>
</gene>
<dbReference type="InterPro" id="IPR034660">
    <property type="entry name" value="DinB/YfiT-like"/>
</dbReference>
<feature type="binding site" evidence="3">
    <location>
        <position position="164"/>
    </location>
    <ligand>
        <name>a divalent metal cation</name>
        <dbReference type="ChEBI" id="CHEBI:60240"/>
    </ligand>
</feature>
<dbReference type="Proteomes" id="UP000480178">
    <property type="component" value="Chromosome"/>
</dbReference>
<evidence type="ECO:0000256" key="2">
    <source>
        <dbReference type="ARBA" id="ARBA00022723"/>
    </source>
</evidence>
<dbReference type="SUPFAM" id="SSF109854">
    <property type="entry name" value="DinB/YfiT-like putative metalloenzymes"/>
    <property type="match status" value="1"/>
</dbReference>
<organism evidence="4 5">
    <name type="scientific">Rhodocytophaga rosea</name>
    <dbReference type="NCBI Taxonomy" id="2704465"/>
    <lineage>
        <taxon>Bacteria</taxon>
        <taxon>Pseudomonadati</taxon>
        <taxon>Bacteroidota</taxon>
        <taxon>Cytophagia</taxon>
        <taxon>Cytophagales</taxon>
        <taxon>Rhodocytophagaceae</taxon>
        <taxon>Rhodocytophaga</taxon>
    </lineage>
</organism>
<proteinExistence type="inferred from homology"/>
<feature type="binding site" evidence="3">
    <location>
        <position position="160"/>
    </location>
    <ligand>
        <name>a divalent metal cation</name>
        <dbReference type="ChEBI" id="CHEBI:60240"/>
    </ligand>
</feature>